<reference evidence="1" key="1">
    <citation type="submission" date="2016-04" db="EMBL/GenBank/DDBJ databases">
        <authorList>
            <person name="Nguyen H.D."/>
            <person name="Samba Siva P."/>
            <person name="Cullis J."/>
            <person name="Levesque C.A."/>
            <person name="Hambleton S."/>
        </authorList>
    </citation>
    <scope>NUCLEOTIDE SEQUENCE</scope>
    <source>
        <strain evidence="1">DAOMC 236422</strain>
    </source>
</reference>
<dbReference type="Proteomes" id="UP000078113">
    <property type="component" value="Unassembled WGS sequence"/>
</dbReference>
<keyword evidence="2" id="KW-1185">Reference proteome</keyword>
<reference evidence="1" key="2">
    <citation type="journal article" date="2019" name="IMA Fungus">
        <title>Genome sequencing and comparison of five Tilletia species to identify candidate genes for the detection of regulated species infecting wheat.</title>
        <authorList>
            <person name="Nguyen H.D.T."/>
            <person name="Sultana T."/>
            <person name="Kesanakurti P."/>
            <person name="Hambleton S."/>
        </authorList>
    </citation>
    <scope>NUCLEOTIDE SEQUENCE</scope>
    <source>
        <strain evidence="1">DAOMC 236422</strain>
    </source>
</reference>
<evidence type="ECO:0000313" key="2">
    <source>
        <dbReference type="Proteomes" id="UP000078113"/>
    </source>
</evidence>
<name>A0A8X7N1V8_9BASI</name>
<protein>
    <submittedName>
        <fullName evidence="1">Uncharacterized protein</fullName>
    </submittedName>
</protein>
<dbReference type="AlphaFoldDB" id="A0A8X7N1V8"/>
<accession>A0A8X7N1V8</accession>
<gene>
    <name evidence="1" type="ORF">A4X09_0g7591</name>
</gene>
<comment type="caution">
    <text evidence="1">The sequence shown here is derived from an EMBL/GenBank/DDBJ whole genome shotgun (WGS) entry which is preliminary data.</text>
</comment>
<evidence type="ECO:0000313" key="1">
    <source>
        <dbReference type="EMBL" id="KAE8261823.1"/>
    </source>
</evidence>
<organism evidence="1 2">
    <name type="scientific">Tilletia walkeri</name>
    <dbReference type="NCBI Taxonomy" id="117179"/>
    <lineage>
        <taxon>Eukaryota</taxon>
        <taxon>Fungi</taxon>
        <taxon>Dikarya</taxon>
        <taxon>Basidiomycota</taxon>
        <taxon>Ustilaginomycotina</taxon>
        <taxon>Exobasidiomycetes</taxon>
        <taxon>Tilletiales</taxon>
        <taxon>Tilletiaceae</taxon>
        <taxon>Tilletia</taxon>
    </lineage>
</organism>
<dbReference type="EMBL" id="LWDG02000908">
    <property type="protein sequence ID" value="KAE8261823.1"/>
    <property type="molecule type" value="Genomic_DNA"/>
</dbReference>
<sequence length="130" mass="14320">MRRVALSFKGFGIRLGTCQGDRLPSEEEAPREDTIRALVQYTDVNGHIVDWSGLAKDVRSFDQTLYAADDQLGSPLGRMAPETSLTPQDECDYTLPPRRVIARSLLSVPPDLYADALSHSLLDLAFLSLG</sequence>
<proteinExistence type="predicted"/>